<keyword evidence="3" id="KW-1185">Reference proteome</keyword>
<dbReference type="RefSeq" id="XP_012186774.1">
    <property type="nucleotide sequence ID" value="XM_012331384.1"/>
</dbReference>
<reference evidence="3" key="1">
    <citation type="journal article" date="2013" name="Genome Announc.">
        <title>Draft genome sequence of the basidiomycetous yeast-like fungus Pseudozyma hubeiensis SY62, which produces an abundant amount of the biosurfactant mannosylerythritol lipids.</title>
        <authorList>
            <person name="Konishi M."/>
            <person name="Hatada Y."/>
            <person name="Horiuchi J."/>
        </authorList>
    </citation>
    <scope>NUCLEOTIDE SEQUENCE [LARGE SCALE GENOMIC DNA]</scope>
    <source>
        <strain evidence="3">SY62</strain>
    </source>
</reference>
<dbReference type="HOGENOM" id="CLU_1949768_0_0_1"/>
<evidence type="ECO:0000256" key="1">
    <source>
        <dbReference type="SAM" id="MobiDB-lite"/>
    </source>
</evidence>
<dbReference type="AlphaFoldDB" id="R9NXB8"/>
<dbReference type="EMBL" id="DF238773">
    <property type="protein sequence ID" value="GAC93187.1"/>
    <property type="molecule type" value="Genomic_DNA"/>
</dbReference>
<feature type="region of interest" description="Disordered" evidence="1">
    <location>
        <begin position="68"/>
        <end position="94"/>
    </location>
</feature>
<sequence length="129" mass="14427">MTVGTDADPTQINFERATRQRRADKVRRSNGPRGSHCNSLMFSLRTIDSRRTVTTRPVSEGLKIRNTARMEAATRSHDAQKRGSADSKEASTRETLTHLTAASKWLSRALTTPLRLVRFDVALAYAFPP</sequence>
<feature type="compositionally biased region" description="Basic and acidic residues" evidence="1">
    <location>
        <begin position="72"/>
        <end position="94"/>
    </location>
</feature>
<dbReference type="Proteomes" id="UP000014071">
    <property type="component" value="Unassembled WGS sequence"/>
</dbReference>
<feature type="compositionally biased region" description="Basic and acidic residues" evidence="1">
    <location>
        <begin position="16"/>
        <end position="27"/>
    </location>
</feature>
<organism evidence="2 3">
    <name type="scientific">Pseudozyma hubeiensis (strain SY62)</name>
    <name type="common">Yeast</name>
    <dbReference type="NCBI Taxonomy" id="1305764"/>
    <lineage>
        <taxon>Eukaryota</taxon>
        <taxon>Fungi</taxon>
        <taxon>Dikarya</taxon>
        <taxon>Basidiomycota</taxon>
        <taxon>Ustilaginomycotina</taxon>
        <taxon>Ustilaginomycetes</taxon>
        <taxon>Ustilaginales</taxon>
        <taxon>Ustilaginaceae</taxon>
        <taxon>Pseudozyma</taxon>
    </lineage>
</organism>
<name>R9NXB8_PSEHS</name>
<evidence type="ECO:0000313" key="2">
    <source>
        <dbReference type="EMBL" id="GAC93187.1"/>
    </source>
</evidence>
<dbReference type="GeneID" id="24106053"/>
<evidence type="ECO:0000313" key="3">
    <source>
        <dbReference type="Proteomes" id="UP000014071"/>
    </source>
</evidence>
<proteinExistence type="predicted"/>
<protein>
    <submittedName>
        <fullName evidence="2">Uncharacterized protein</fullName>
    </submittedName>
</protein>
<feature type="region of interest" description="Disordered" evidence="1">
    <location>
        <begin position="1"/>
        <end position="38"/>
    </location>
</feature>
<gene>
    <name evidence="2" type="ORF">PHSY_000750</name>
</gene>
<accession>R9NXB8</accession>